<feature type="region of interest" description="Disordered" evidence="1">
    <location>
        <begin position="250"/>
        <end position="274"/>
    </location>
</feature>
<evidence type="ECO:0008006" key="4">
    <source>
        <dbReference type="Google" id="ProtNLM"/>
    </source>
</evidence>
<gene>
    <name evidence="2" type="ORF">CLV37_11915</name>
</gene>
<evidence type="ECO:0000313" key="3">
    <source>
        <dbReference type="Proteomes" id="UP000238083"/>
    </source>
</evidence>
<dbReference type="AlphaFoldDB" id="A0A2T0QX08"/>
<reference evidence="2 3" key="1">
    <citation type="submission" date="2018-03" db="EMBL/GenBank/DDBJ databases">
        <title>Genomic Encyclopedia of Archaeal and Bacterial Type Strains, Phase II (KMG-II): from individual species to whole genera.</title>
        <authorList>
            <person name="Goeker M."/>
        </authorList>
    </citation>
    <scope>NUCLEOTIDE SEQUENCE [LARGE SCALE GENOMIC DNA]</scope>
    <source>
        <strain evidence="2 3">DSM 19711</strain>
    </source>
</reference>
<dbReference type="InterPro" id="IPR027417">
    <property type="entry name" value="P-loop_NTPase"/>
</dbReference>
<dbReference type="EMBL" id="PVZF01000019">
    <property type="protein sequence ID" value="PRY09907.1"/>
    <property type="molecule type" value="Genomic_DNA"/>
</dbReference>
<proteinExistence type="predicted"/>
<organism evidence="2 3">
    <name type="scientific">Kineococcus rhizosphaerae</name>
    <dbReference type="NCBI Taxonomy" id="559628"/>
    <lineage>
        <taxon>Bacteria</taxon>
        <taxon>Bacillati</taxon>
        <taxon>Actinomycetota</taxon>
        <taxon>Actinomycetes</taxon>
        <taxon>Kineosporiales</taxon>
        <taxon>Kineosporiaceae</taxon>
        <taxon>Kineococcus</taxon>
    </lineage>
</organism>
<evidence type="ECO:0000313" key="2">
    <source>
        <dbReference type="EMBL" id="PRY09907.1"/>
    </source>
</evidence>
<protein>
    <recommendedName>
        <fullName evidence="4">MinD-like ATPase involved in chromosome partitioning or flagellar assembly</fullName>
    </recommendedName>
</protein>
<dbReference type="RefSeq" id="WP_106215436.1">
    <property type="nucleotide sequence ID" value="NZ_PVZF01000019.1"/>
</dbReference>
<accession>A0A2T0QX08</accession>
<keyword evidence="3" id="KW-1185">Reference proteome</keyword>
<name>A0A2T0QX08_9ACTN</name>
<dbReference type="Proteomes" id="UP000238083">
    <property type="component" value="Unassembled WGS sequence"/>
</dbReference>
<sequence>MALITLCSIKGAPGVTTTALAMTMTWPRPALLVEADSSGGSAIMAGLFRGQVSQERSLLSLTMAAAHSSVEEVLWSQCLQLPGAEGKTLLSAAPTFAQAQLTKRVWVELADVLTGLDRGGVDVIVDAGRYATTNAPLPLIERSDAVMVLTGAGLPALHAARGSVAHLQQHLETHATGADALALIVREGDYDAYARAQVVSTLRAPVLATLPQATNDAAVYSHGRRPDRRHDHSDYLRSVRRAGANARELIESRRARLTRPEEQYPTDREENSRV</sequence>
<dbReference type="OrthoDB" id="5243870at2"/>
<dbReference type="Gene3D" id="3.40.50.300">
    <property type="entry name" value="P-loop containing nucleotide triphosphate hydrolases"/>
    <property type="match status" value="1"/>
</dbReference>
<comment type="caution">
    <text evidence="2">The sequence shown here is derived from an EMBL/GenBank/DDBJ whole genome shotgun (WGS) entry which is preliminary data.</text>
</comment>
<evidence type="ECO:0000256" key="1">
    <source>
        <dbReference type="SAM" id="MobiDB-lite"/>
    </source>
</evidence>
<dbReference type="SUPFAM" id="SSF52540">
    <property type="entry name" value="P-loop containing nucleoside triphosphate hydrolases"/>
    <property type="match status" value="1"/>
</dbReference>